<keyword evidence="1" id="KW-0472">Membrane</keyword>
<evidence type="ECO:0008006" key="4">
    <source>
        <dbReference type="Google" id="ProtNLM"/>
    </source>
</evidence>
<sequence>MTETDRPTDPQTDIDAQRRFGLWLLLSLAMLAGLAGLAGLALTGRTVSLPEFVTERIEARLNAGLAPAELRLGGVDVFVSRRLRPEVHLREVAVFDATGRPVARLPELSARIAPGPAMQGRLMLREVALTGAELTLRRAPDGRIDLALGQTGAAVTSGASLAAVLDQIDRAFQAPALAAVENLSVEALGLTYEDARSGRIWRIDDGLMTLEQDDAEVALRVFFSLEGGAERPAEFAVTFVSAKGSPAARMSTNFSAVPAGDIATQSPALAFLSVIDAPISGALRTEVDASGSLGQLSAALEIGAGALKPVEGAPPIGFTSGKSYFSYAPDEAKIVFDEIALDTELLRLRADGHAYLTDTGPGGWPETLVAQMGLREVVFSPEGVFDAPARFNGGALDLKLALDPFTATIGQAVLTDDAHSYRGAGTVAAAADGWRVSVDAELDEITDARLLSLWPVGLVPATRDWFSRNVDGGTLFDVHAAVRLAPGAPARLSLDHEFRDATVSVLRDFPPVLGGQGYGTLSQEGYTLVVEKGRVEAPQGGLVDVAGSVLRLSDLGQRPVRATITLALDSAIPAVLSLIDAPPLRLLRNADIGPGIAAGRAEIAAEVNLPIKHGLRPADVDFRFDGTLHGMRSEVLVPGRVLAADAIRVRGDRAGLSLSGAATLDGVPLSVAWQRSGDGPGRVEGTVELSQRTAETFGLGLPAGSLSGAAAGAFTLSLDPAAPRFTLESDLNRLAISVPGLGWSKRANATGRLSVEGRLGDAPAIERLAISAPGLDAEGRVTLRPGGALDSASLTRLRVGTWLEGGATITGRGAGRAPAIALTGGRVDLRDAPFGRGGGGPGGPIRLELDEVVVAEGLVLNAVTGELSPDGGLNGAIRARLNGTAPIEATLAPSAEGTAVEVRAADAGAALSALGAFGKARGGALDLTLTPTGRPGEYSGRLGIENVRVRGTSVLTELLSAMSVVGLIDILYGEGLMFSEVDARFRLTTQAVQITRGSAVGPSLGISMAGVYRMDTKRLDMQGVVSPIYMLNSIGSVLTRKGEGLFGVNYRLVGDANAPQVRVNPLSILTPGMFREIFRSAPPQGAGQ</sequence>
<accession>A0ABV3Y0Q8</accession>
<dbReference type="Proteomes" id="UP001560019">
    <property type="component" value="Unassembled WGS sequence"/>
</dbReference>
<name>A0ABV3Y0Q8_9RHOB</name>
<keyword evidence="3" id="KW-1185">Reference proteome</keyword>
<comment type="caution">
    <text evidence="2">The sequence shown here is derived from an EMBL/GenBank/DDBJ whole genome shotgun (WGS) entry which is preliminary data.</text>
</comment>
<dbReference type="EMBL" id="JBEHHI010000004">
    <property type="protein sequence ID" value="MEX5730197.1"/>
    <property type="molecule type" value="Genomic_DNA"/>
</dbReference>
<keyword evidence="1" id="KW-0812">Transmembrane</keyword>
<feature type="transmembrane region" description="Helical" evidence="1">
    <location>
        <begin position="20"/>
        <end position="42"/>
    </location>
</feature>
<dbReference type="RefSeq" id="WP_125403362.1">
    <property type="nucleotide sequence ID" value="NZ_JBEHHI010000004.1"/>
</dbReference>
<organism evidence="2 3">
    <name type="scientific">Rhodovulum iodosum</name>
    <dbReference type="NCBI Taxonomy" id="68291"/>
    <lineage>
        <taxon>Bacteria</taxon>
        <taxon>Pseudomonadati</taxon>
        <taxon>Pseudomonadota</taxon>
        <taxon>Alphaproteobacteria</taxon>
        <taxon>Rhodobacterales</taxon>
        <taxon>Paracoccaceae</taxon>
        <taxon>Rhodovulum</taxon>
    </lineage>
</organism>
<keyword evidence="1" id="KW-1133">Transmembrane helix</keyword>
<reference evidence="2 3" key="1">
    <citation type="submission" date="2024-06" db="EMBL/GenBank/DDBJ databases">
        <title>Genome of Rhodovulum iodosum, a marine photoferrotroph.</title>
        <authorList>
            <person name="Bianchini G."/>
            <person name="Nikeleit V."/>
            <person name="Kappler A."/>
            <person name="Bryce C."/>
            <person name="Sanchez-Baracaldo P."/>
        </authorList>
    </citation>
    <scope>NUCLEOTIDE SEQUENCE [LARGE SCALE GENOMIC DNA]</scope>
    <source>
        <strain evidence="2 3">UT/N1</strain>
    </source>
</reference>
<gene>
    <name evidence="2" type="ORF">Ga0609869_003550</name>
</gene>
<evidence type="ECO:0000313" key="3">
    <source>
        <dbReference type="Proteomes" id="UP001560019"/>
    </source>
</evidence>
<evidence type="ECO:0000313" key="2">
    <source>
        <dbReference type="EMBL" id="MEX5730197.1"/>
    </source>
</evidence>
<protein>
    <recommendedName>
        <fullName evidence="4">AsmA-like C-terminal domain-containing protein</fullName>
    </recommendedName>
</protein>
<proteinExistence type="predicted"/>
<evidence type="ECO:0000256" key="1">
    <source>
        <dbReference type="SAM" id="Phobius"/>
    </source>
</evidence>